<name>C6E6N7_GEOSM</name>
<accession>C6E6N7</accession>
<dbReference type="EMBL" id="CP001661">
    <property type="protein sequence ID" value="ACT19665.1"/>
    <property type="molecule type" value="Genomic_DNA"/>
</dbReference>
<sequence>MRPRYGLFLILVFLTGCTEFNRAKAYLLPPTVIGLDELTPKVYVNKEMSIAHREQFTGVVAEARRKITDFYGGTFSQPEILACSTEECFAAIGGGKPRGVNLSKSKLILSPRGLTVPILTHEWSHAELRTRMDAKFDGIFGMNSIPTWFDEGLAVVVSEEPTHSEKVWDLVVAQKMATPRLEDLATLKDWNKAARQFGDVDCASGVPGKIHVVYATAGHEVRNWYRRVGREGLLNLIEKIKSGERFERAY</sequence>
<organism evidence="1">
    <name type="scientific">Geobacter sp. (strain M21)</name>
    <dbReference type="NCBI Taxonomy" id="443144"/>
    <lineage>
        <taxon>Bacteria</taxon>
        <taxon>Pseudomonadati</taxon>
        <taxon>Thermodesulfobacteriota</taxon>
        <taxon>Desulfuromonadia</taxon>
        <taxon>Geobacterales</taxon>
        <taxon>Geobacteraceae</taxon>
        <taxon>Geobacter</taxon>
    </lineage>
</organism>
<evidence type="ECO:0000313" key="1">
    <source>
        <dbReference type="EMBL" id="ACT19665.1"/>
    </source>
</evidence>
<protein>
    <recommendedName>
        <fullName evidence="2">Peptidase MA-like domain-containing protein</fullName>
    </recommendedName>
</protein>
<dbReference type="eggNOG" id="ENOG50313NS">
    <property type="taxonomic scope" value="Bacteria"/>
</dbReference>
<evidence type="ECO:0008006" key="2">
    <source>
        <dbReference type="Google" id="ProtNLM"/>
    </source>
</evidence>
<dbReference type="AlphaFoldDB" id="C6E6N7"/>
<proteinExistence type="predicted"/>
<dbReference type="KEGG" id="gem:GM21_3644"/>
<gene>
    <name evidence="1" type="ordered locus">GM21_3644</name>
</gene>
<dbReference type="HOGENOM" id="CLU_084438_0_0_7"/>
<dbReference type="OrthoDB" id="43895at2"/>
<reference evidence="1" key="1">
    <citation type="submission" date="2009-07" db="EMBL/GenBank/DDBJ databases">
        <title>Complete sequence of Geobacter sp. M21.</title>
        <authorList>
            <consortium name="US DOE Joint Genome Institute"/>
            <person name="Lucas S."/>
            <person name="Copeland A."/>
            <person name="Lapidus A."/>
            <person name="Glavina del Rio T."/>
            <person name="Dalin E."/>
            <person name="Tice H."/>
            <person name="Bruce D."/>
            <person name="Goodwin L."/>
            <person name="Pitluck S."/>
            <person name="Saunders E."/>
            <person name="Brettin T."/>
            <person name="Detter J.C."/>
            <person name="Han C."/>
            <person name="Larimer F."/>
            <person name="Land M."/>
            <person name="Hauser L."/>
            <person name="Kyrpides N."/>
            <person name="Ovchinnikova G."/>
            <person name="Lovley D."/>
        </authorList>
    </citation>
    <scope>NUCLEOTIDE SEQUENCE [LARGE SCALE GENOMIC DNA]</scope>
    <source>
        <strain evidence="1">M21</strain>
    </source>
</reference>
<dbReference type="STRING" id="443144.GM21_3644"/>
<dbReference type="PROSITE" id="PS51257">
    <property type="entry name" value="PROKAR_LIPOPROTEIN"/>
    <property type="match status" value="1"/>
</dbReference>